<dbReference type="CDD" id="cd07035">
    <property type="entry name" value="TPP_PYR_POX_like"/>
    <property type="match status" value="1"/>
</dbReference>
<dbReference type="Pfam" id="PF02775">
    <property type="entry name" value="TPP_enzyme_C"/>
    <property type="match status" value="1"/>
</dbReference>
<dbReference type="Proteomes" id="UP001179121">
    <property type="component" value="Chromosome"/>
</dbReference>
<dbReference type="InterPro" id="IPR012000">
    <property type="entry name" value="Thiamin_PyroP_enz_cen_dom"/>
</dbReference>
<name>A0AA86N1T2_9BACT</name>
<evidence type="ECO:0000313" key="8">
    <source>
        <dbReference type="Proteomes" id="UP001179121"/>
    </source>
</evidence>
<evidence type="ECO:0000259" key="6">
    <source>
        <dbReference type="Pfam" id="PF02776"/>
    </source>
</evidence>
<sequence>MTAAELLVRCLENENVQLVFGLPGEETLELMDALLDSPIRFIETRHEQGASFMADVYGRLSGQAGVCLSTLGPGATNLLTGVVDAYLDRAPLVAISGQASLNRRHKESHQYIDVISMFRPVTKWNTSLPKAEVIPEAVRKAFKIAQTEKPGATHLELPEDVAEDTLADERAIEPLFVQAPVLPEPSPAQVARAIQTIKGARRPVILAGNGVIRGRAAEAVREFAKRLQIPVLHTFMAKGVIPDSDPLSLYTIGLQARDYASVVMEQADVVIALGYDFVEYAPCFWNPRRDKRIVHVDVSPAEVDEHYIVEVGLLGDLRLSLDLIRAGLAPFDSSWANDARKTVIDGFEAESAGTSSWPMRPQQVMRDLRAVLNQDDLVICDVGAHKLWMARMFPCEAPNSCIISNGFAAMGIALPGAVAAKLLYPERRVVAVTGDGGFLMNSQELETAVRLGLPLVILIWRDDGYGVIRWKQQVRYGRTSSVEFGNPDLVRYAESFGAAGYRVTERSELRPILVKALASKVPAVIDCPVDYAENLRLTERLQALPH</sequence>
<dbReference type="GO" id="GO:0009099">
    <property type="term" value="P:L-valine biosynthetic process"/>
    <property type="evidence" value="ECO:0007669"/>
    <property type="project" value="TreeGrafter"/>
</dbReference>
<dbReference type="InterPro" id="IPR011766">
    <property type="entry name" value="TPP_enzyme_TPP-bd"/>
</dbReference>
<dbReference type="InterPro" id="IPR029061">
    <property type="entry name" value="THDP-binding"/>
</dbReference>
<dbReference type="CDD" id="cd02010">
    <property type="entry name" value="TPP_ALS"/>
    <property type="match status" value="1"/>
</dbReference>
<dbReference type="GO" id="GO:0050660">
    <property type="term" value="F:flavin adenine dinucleotide binding"/>
    <property type="evidence" value="ECO:0007669"/>
    <property type="project" value="TreeGrafter"/>
</dbReference>
<dbReference type="GO" id="GO:0000287">
    <property type="term" value="F:magnesium ion binding"/>
    <property type="evidence" value="ECO:0007669"/>
    <property type="project" value="InterPro"/>
</dbReference>
<dbReference type="KEGG" id="nti:DNFV4_03522"/>
<dbReference type="Pfam" id="PF02776">
    <property type="entry name" value="TPP_enzyme_N"/>
    <property type="match status" value="1"/>
</dbReference>
<dbReference type="AlphaFoldDB" id="A0AA86N1T2"/>
<evidence type="ECO:0000313" key="7">
    <source>
        <dbReference type="EMBL" id="CAI4033089.1"/>
    </source>
</evidence>
<proteinExistence type="inferred from homology"/>
<reference evidence="7" key="1">
    <citation type="submission" date="2022-10" db="EMBL/GenBank/DDBJ databases">
        <authorList>
            <person name="Koch H."/>
        </authorList>
    </citation>
    <scope>NUCLEOTIDE SEQUENCE</scope>
    <source>
        <strain evidence="7">DNF</strain>
    </source>
</reference>
<protein>
    <submittedName>
        <fullName evidence="7">Acetolactate synthase, catabolic</fullName>
    </submittedName>
</protein>
<dbReference type="InterPro" id="IPR029035">
    <property type="entry name" value="DHS-like_NAD/FAD-binding_dom"/>
</dbReference>
<accession>A0AA86N1T2</accession>
<dbReference type="InterPro" id="IPR045229">
    <property type="entry name" value="TPP_enz"/>
</dbReference>
<dbReference type="SUPFAM" id="SSF52518">
    <property type="entry name" value="Thiamin diphosphate-binding fold (THDP-binding)"/>
    <property type="match status" value="2"/>
</dbReference>
<evidence type="ECO:0000259" key="4">
    <source>
        <dbReference type="Pfam" id="PF00205"/>
    </source>
</evidence>
<evidence type="ECO:0000256" key="2">
    <source>
        <dbReference type="ARBA" id="ARBA00023052"/>
    </source>
</evidence>
<organism evidence="7 8">
    <name type="scientific">Nitrospira tepida</name>
    <dbReference type="NCBI Taxonomy" id="2973512"/>
    <lineage>
        <taxon>Bacteria</taxon>
        <taxon>Pseudomonadati</taxon>
        <taxon>Nitrospirota</taxon>
        <taxon>Nitrospiria</taxon>
        <taxon>Nitrospirales</taxon>
        <taxon>Nitrospiraceae</taxon>
        <taxon>Nitrospira</taxon>
    </lineage>
</organism>
<feature type="domain" description="Thiamine pyrophosphate enzyme N-terminal TPP-binding" evidence="6">
    <location>
        <begin position="1"/>
        <end position="116"/>
    </location>
</feature>
<dbReference type="EMBL" id="OX365700">
    <property type="protein sequence ID" value="CAI4033089.1"/>
    <property type="molecule type" value="Genomic_DNA"/>
</dbReference>
<feature type="domain" description="Thiamine pyrophosphate enzyme TPP-binding" evidence="5">
    <location>
        <begin position="381"/>
        <end position="527"/>
    </location>
</feature>
<dbReference type="NCBIfam" id="NF006187">
    <property type="entry name" value="PRK08322.1"/>
    <property type="match status" value="1"/>
</dbReference>
<evidence type="ECO:0000256" key="3">
    <source>
        <dbReference type="RuleBase" id="RU362132"/>
    </source>
</evidence>
<dbReference type="NCBIfam" id="NF006378">
    <property type="entry name" value="PRK08617.1"/>
    <property type="match status" value="1"/>
</dbReference>
<keyword evidence="2 3" id="KW-0786">Thiamine pyrophosphate</keyword>
<evidence type="ECO:0000259" key="5">
    <source>
        <dbReference type="Pfam" id="PF02775"/>
    </source>
</evidence>
<dbReference type="GO" id="GO:0003984">
    <property type="term" value="F:acetolactate synthase activity"/>
    <property type="evidence" value="ECO:0007669"/>
    <property type="project" value="TreeGrafter"/>
</dbReference>
<dbReference type="Pfam" id="PF00205">
    <property type="entry name" value="TPP_enzyme_M"/>
    <property type="match status" value="1"/>
</dbReference>
<dbReference type="InterPro" id="IPR000399">
    <property type="entry name" value="TPP-bd_CS"/>
</dbReference>
<dbReference type="PANTHER" id="PTHR18968:SF129">
    <property type="entry name" value="ACETOLACTATE SYNTHASE"/>
    <property type="match status" value="1"/>
</dbReference>
<dbReference type="Gene3D" id="3.40.50.1220">
    <property type="entry name" value="TPP-binding domain"/>
    <property type="match status" value="1"/>
</dbReference>
<dbReference type="FunFam" id="3.40.50.970:FF:000007">
    <property type="entry name" value="Acetolactate synthase"/>
    <property type="match status" value="1"/>
</dbReference>
<keyword evidence="8" id="KW-1185">Reference proteome</keyword>
<gene>
    <name evidence="7" type="ORF">DNFV4_03522</name>
</gene>
<comment type="similarity">
    <text evidence="1 3">Belongs to the TPP enzyme family.</text>
</comment>
<dbReference type="GO" id="GO:0030976">
    <property type="term" value="F:thiamine pyrophosphate binding"/>
    <property type="evidence" value="ECO:0007669"/>
    <property type="project" value="InterPro"/>
</dbReference>
<dbReference type="PROSITE" id="PS00187">
    <property type="entry name" value="TPP_ENZYMES"/>
    <property type="match status" value="1"/>
</dbReference>
<dbReference type="SUPFAM" id="SSF52467">
    <property type="entry name" value="DHS-like NAD/FAD-binding domain"/>
    <property type="match status" value="1"/>
</dbReference>
<dbReference type="InterPro" id="IPR012001">
    <property type="entry name" value="Thiamin_PyroP_enz_TPP-bd_dom"/>
</dbReference>
<dbReference type="PANTHER" id="PTHR18968">
    <property type="entry name" value="THIAMINE PYROPHOSPHATE ENZYMES"/>
    <property type="match status" value="1"/>
</dbReference>
<evidence type="ECO:0000256" key="1">
    <source>
        <dbReference type="ARBA" id="ARBA00007812"/>
    </source>
</evidence>
<dbReference type="Gene3D" id="3.40.50.970">
    <property type="match status" value="2"/>
</dbReference>
<feature type="domain" description="Thiamine pyrophosphate enzyme central" evidence="4">
    <location>
        <begin position="190"/>
        <end position="322"/>
    </location>
</feature>
<dbReference type="GO" id="GO:0009097">
    <property type="term" value="P:isoleucine biosynthetic process"/>
    <property type="evidence" value="ECO:0007669"/>
    <property type="project" value="TreeGrafter"/>
</dbReference>
<dbReference type="RefSeq" id="WP_289270002.1">
    <property type="nucleotide sequence ID" value="NZ_OX365700.1"/>
</dbReference>
<dbReference type="GO" id="GO:0005948">
    <property type="term" value="C:acetolactate synthase complex"/>
    <property type="evidence" value="ECO:0007669"/>
    <property type="project" value="TreeGrafter"/>
</dbReference>